<proteinExistence type="predicted"/>
<keyword evidence="2" id="KW-1185">Reference proteome</keyword>
<dbReference type="Proteomes" id="UP000053989">
    <property type="component" value="Unassembled WGS sequence"/>
</dbReference>
<dbReference type="AlphaFoldDB" id="A0A0C3APB6"/>
<gene>
    <name evidence="1" type="ORF">SCLCIDRAFT_1210861</name>
</gene>
<sequence length="59" mass="6834">MPKAPAVWPNFKRYIIQLLNFSTLHSGTYFDVRPMVFAFSSRQSFLERKLSGIRAQGLN</sequence>
<evidence type="ECO:0000313" key="2">
    <source>
        <dbReference type="Proteomes" id="UP000053989"/>
    </source>
</evidence>
<protein>
    <submittedName>
        <fullName evidence="1">Uncharacterized protein</fullName>
    </submittedName>
</protein>
<organism evidence="1 2">
    <name type="scientific">Scleroderma citrinum Foug A</name>
    <dbReference type="NCBI Taxonomy" id="1036808"/>
    <lineage>
        <taxon>Eukaryota</taxon>
        <taxon>Fungi</taxon>
        <taxon>Dikarya</taxon>
        <taxon>Basidiomycota</taxon>
        <taxon>Agaricomycotina</taxon>
        <taxon>Agaricomycetes</taxon>
        <taxon>Agaricomycetidae</taxon>
        <taxon>Boletales</taxon>
        <taxon>Sclerodermatineae</taxon>
        <taxon>Sclerodermataceae</taxon>
        <taxon>Scleroderma</taxon>
    </lineage>
</organism>
<dbReference type="EMBL" id="KN822015">
    <property type="protein sequence ID" value="KIM66807.1"/>
    <property type="molecule type" value="Genomic_DNA"/>
</dbReference>
<dbReference type="HOGENOM" id="CLU_2962179_0_0_1"/>
<reference evidence="1 2" key="1">
    <citation type="submission" date="2014-04" db="EMBL/GenBank/DDBJ databases">
        <authorList>
            <consortium name="DOE Joint Genome Institute"/>
            <person name="Kuo A."/>
            <person name="Kohler A."/>
            <person name="Nagy L.G."/>
            <person name="Floudas D."/>
            <person name="Copeland A."/>
            <person name="Barry K.W."/>
            <person name="Cichocki N."/>
            <person name="Veneault-Fourrey C."/>
            <person name="LaButti K."/>
            <person name="Lindquist E.A."/>
            <person name="Lipzen A."/>
            <person name="Lundell T."/>
            <person name="Morin E."/>
            <person name="Murat C."/>
            <person name="Sun H."/>
            <person name="Tunlid A."/>
            <person name="Henrissat B."/>
            <person name="Grigoriev I.V."/>
            <person name="Hibbett D.S."/>
            <person name="Martin F."/>
            <person name="Nordberg H.P."/>
            <person name="Cantor M.N."/>
            <person name="Hua S.X."/>
        </authorList>
    </citation>
    <scope>NUCLEOTIDE SEQUENCE [LARGE SCALE GENOMIC DNA]</scope>
    <source>
        <strain evidence="1 2">Foug A</strain>
    </source>
</reference>
<accession>A0A0C3APB6</accession>
<reference evidence="2" key="2">
    <citation type="submission" date="2015-01" db="EMBL/GenBank/DDBJ databases">
        <title>Evolutionary Origins and Diversification of the Mycorrhizal Mutualists.</title>
        <authorList>
            <consortium name="DOE Joint Genome Institute"/>
            <consortium name="Mycorrhizal Genomics Consortium"/>
            <person name="Kohler A."/>
            <person name="Kuo A."/>
            <person name="Nagy L.G."/>
            <person name="Floudas D."/>
            <person name="Copeland A."/>
            <person name="Barry K.W."/>
            <person name="Cichocki N."/>
            <person name="Veneault-Fourrey C."/>
            <person name="LaButti K."/>
            <person name="Lindquist E.A."/>
            <person name="Lipzen A."/>
            <person name="Lundell T."/>
            <person name="Morin E."/>
            <person name="Murat C."/>
            <person name="Riley R."/>
            <person name="Ohm R."/>
            <person name="Sun H."/>
            <person name="Tunlid A."/>
            <person name="Henrissat B."/>
            <person name="Grigoriev I.V."/>
            <person name="Hibbett D.S."/>
            <person name="Martin F."/>
        </authorList>
    </citation>
    <scope>NUCLEOTIDE SEQUENCE [LARGE SCALE GENOMIC DNA]</scope>
    <source>
        <strain evidence="2">Foug A</strain>
    </source>
</reference>
<evidence type="ECO:0000313" key="1">
    <source>
        <dbReference type="EMBL" id="KIM66807.1"/>
    </source>
</evidence>
<dbReference type="InParanoid" id="A0A0C3APB6"/>
<name>A0A0C3APB6_9AGAM</name>